<gene>
    <name evidence="2" type="ORF">ACFQ0S_12060</name>
</gene>
<dbReference type="Pfam" id="PF14054">
    <property type="entry name" value="DUF4249"/>
    <property type="match status" value="1"/>
</dbReference>
<comment type="caution">
    <text evidence="2">The sequence shown here is derived from an EMBL/GenBank/DDBJ whole genome shotgun (WGS) entry which is preliminary data.</text>
</comment>
<dbReference type="InterPro" id="IPR025345">
    <property type="entry name" value="DUF4249"/>
</dbReference>
<name>A0ABW3J469_9FLAO</name>
<feature type="chain" id="PRO_5045693560" evidence="1">
    <location>
        <begin position="20"/>
        <end position="273"/>
    </location>
</feature>
<protein>
    <submittedName>
        <fullName evidence="2">DUF4249 domain-containing protein</fullName>
    </submittedName>
</protein>
<evidence type="ECO:0000313" key="2">
    <source>
        <dbReference type="EMBL" id="MFD0985208.1"/>
    </source>
</evidence>
<organism evidence="2 3">
    <name type="scientific">Flavobacterium myungsuense</name>
    <dbReference type="NCBI Taxonomy" id="651823"/>
    <lineage>
        <taxon>Bacteria</taxon>
        <taxon>Pseudomonadati</taxon>
        <taxon>Bacteroidota</taxon>
        <taxon>Flavobacteriia</taxon>
        <taxon>Flavobacteriales</taxon>
        <taxon>Flavobacteriaceae</taxon>
        <taxon>Flavobacterium</taxon>
    </lineage>
</organism>
<dbReference type="RefSeq" id="WP_379758802.1">
    <property type="nucleotide sequence ID" value="NZ_JBHSYB010000065.1"/>
</dbReference>
<feature type="signal peptide" evidence="1">
    <location>
        <begin position="1"/>
        <end position="19"/>
    </location>
</feature>
<accession>A0ABW3J469</accession>
<evidence type="ECO:0000256" key="1">
    <source>
        <dbReference type="SAM" id="SignalP"/>
    </source>
</evidence>
<dbReference type="Proteomes" id="UP001597051">
    <property type="component" value="Unassembled WGS sequence"/>
</dbReference>
<dbReference type="EMBL" id="JBHTIZ010000044">
    <property type="protein sequence ID" value="MFD0985208.1"/>
    <property type="molecule type" value="Genomic_DNA"/>
</dbReference>
<evidence type="ECO:0000313" key="3">
    <source>
        <dbReference type="Proteomes" id="UP001597051"/>
    </source>
</evidence>
<reference evidence="3" key="1">
    <citation type="journal article" date="2019" name="Int. J. Syst. Evol. Microbiol.">
        <title>The Global Catalogue of Microorganisms (GCM) 10K type strain sequencing project: providing services to taxonomists for standard genome sequencing and annotation.</title>
        <authorList>
            <consortium name="The Broad Institute Genomics Platform"/>
            <consortium name="The Broad Institute Genome Sequencing Center for Infectious Disease"/>
            <person name="Wu L."/>
            <person name="Ma J."/>
        </authorList>
    </citation>
    <scope>NUCLEOTIDE SEQUENCE [LARGE SCALE GENOMIC DNA]</scope>
    <source>
        <strain evidence="3">CECT 7649</strain>
    </source>
</reference>
<sequence length="273" mass="30749">MKYIYLSCLIIFASFFNSCEDVVNVDLNAAPPKLVIDASINWEKGTSGNLQKIKLTTTSDYFSSEIPTVSGATIFVKDSKNSNYDFIENANTGEYFCTNFIPILNEEYTLTVIAKGQTYTAKETLLAIAPIDEIVQNNEGGILGNQIEIKSFYTDPKDSDNYYLYKYNYSNQIKSDYYVDEDNFFQGNTFFSLSQNEELKVGDVIEVKHFGISKRYYNYLSILLNISGNSGGGPFQSPPATVRGNIINSTDKNNFPLGYFSLSEVVTKRYTIK</sequence>
<proteinExistence type="predicted"/>
<keyword evidence="3" id="KW-1185">Reference proteome</keyword>
<keyword evidence="1" id="KW-0732">Signal</keyword>